<name>A0AAF0VZF1_DAUCS</name>
<evidence type="ECO:0000313" key="1">
    <source>
        <dbReference type="EMBL" id="WOG81035.1"/>
    </source>
</evidence>
<reference evidence="1" key="1">
    <citation type="journal article" date="2016" name="Nat. Genet.">
        <title>A high-quality carrot genome assembly provides new insights into carotenoid accumulation and asterid genome evolution.</title>
        <authorList>
            <person name="Iorizzo M."/>
            <person name="Ellison S."/>
            <person name="Senalik D."/>
            <person name="Zeng P."/>
            <person name="Satapoomin P."/>
            <person name="Huang J."/>
            <person name="Bowman M."/>
            <person name="Iovene M."/>
            <person name="Sanseverino W."/>
            <person name="Cavagnaro P."/>
            <person name="Yildiz M."/>
            <person name="Macko-Podgorni A."/>
            <person name="Moranska E."/>
            <person name="Grzebelus E."/>
            <person name="Grzebelus D."/>
            <person name="Ashrafi H."/>
            <person name="Zheng Z."/>
            <person name="Cheng S."/>
            <person name="Spooner D."/>
            <person name="Van Deynze A."/>
            <person name="Simon P."/>
        </authorList>
    </citation>
    <scope>NUCLEOTIDE SEQUENCE</scope>
    <source>
        <tissue evidence="1">Leaf</tissue>
    </source>
</reference>
<organism evidence="1 2">
    <name type="scientific">Daucus carota subsp. sativus</name>
    <name type="common">Carrot</name>
    <dbReference type="NCBI Taxonomy" id="79200"/>
    <lineage>
        <taxon>Eukaryota</taxon>
        <taxon>Viridiplantae</taxon>
        <taxon>Streptophyta</taxon>
        <taxon>Embryophyta</taxon>
        <taxon>Tracheophyta</taxon>
        <taxon>Spermatophyta</taxon>
        <taxon>Magnoliopsida</taxon>
        <taxon>eudicotyledons</taxon>
        <taxon>Gunneridae</taxon>
        <taxon>Pentapetalae</taxon>
        <taxon>asterids</taxon>
        <taxon>campanulids</taxon>
        <taxon>Apiales</taxon>
        <taxon>Apiaceae</taxon>
        <taxon>Apioideae</taxon>
        <taxon>Scandiceae</taxon>
        <taxon>Daucinae</taxon>
        <taxon>Daucus</taxon>
        <taxon>Daucus sect. Daucus</taxon>
    </lineage>
</organism>
<sequence length="89" mass="10271">MESGIKRMVFQQMPYSLLWVVFNDGSLAGLTFNDEQGIMAWHRHILGGTNVKVRDLASMPSKKSDYDEFFLLSRRDRADHPNAIEVLDR</sequence>
<dbReference type="EMBL" id="CP093343">
    <property type="protein sequence ID" value="WOG81035.1"/>
    <property type="molecule type" value="Genomic_DNA"/>
</dbReference>
<reference evidence="1" key="2">
    <citation type="submission" date="2022-03" db="EMBL/GenBank/DDBJ databases">
        <title>Draft title - Genomic analysis of global carrot germplasm unveils the trajectory of domestication and the origin of high carotenoid orange carrot.</title>
        <authorList>
            <person name="Iorizzo M."/>
            <person name="Ellison S."/>
            <person name="Senalik D."/>
            <person name="Macko-Podgorni A."/>
            <person name="Grzebelus D."/>
            <person name="Bostan H."/>
            <person name="Rolling W."/>
            <person name="Curaba J."/>
            <person name="Simon P."/>
        </authorList>
    </citation>
    <scope>NUCLEOTIDE SEQUENCE</scope>
    <source>
        <tissue evidence="1">Leaf</tissue>
    </source>
</reference>
<accession>A0AAF0VZF1</accession>
<dbReference type="AlphaFoldDB" id="A0AAF0VZF1"/>
<evidence type="ECO:0000313" key="2">
    <source>
        <dbReference type="Proteomes" id="UP000077755"/>
    </source>
</evidence>
<gene>
    <name evidence="1" type="ORF">DCAR_0100180</name>
</gene>
<dbReference type="Proteomes" id="UP000077755">
    <property type="component" value="Chromosome 1"/>
</dbReference>
<protein>
    <submittedName>
        <fullName evidence="1">Uncharacterized protein</fullName>
    </submittedName>
</protein>
<proteinExistence type="predicted"/>
<keyword evidence="2" id="KW-1185">Reference proteome</keyword>